<dbReference type="GO" id="GO:0005975">
    <property type="term" value="P:carbohydrate metabolic process"/>
    <property type="evidence" value="ECO:0007669"/>
    <property type="project" value="InterPro"/>
</dbReference>
<organism evidence="4 5">
    <name type="scientific">Noviherbaspirillum cavernae</name>
    <dbReference type="NCBI Taxonomy" id="2320862"/>
    <lineage>
        <taxon>Bacteria</taxon>
        <taxon>Pseudomonadati</taxon>
        <taxon>Pseudomonadota</taxon>
        <taxon>Betaproteobacteria</taxon>
        <taxon>Burkholderiales</taxon>
        <taxon>Oxalobacteraceae</taxon>
        <taxon>Noviherbaspirillum</taxon>
    </lineage>
</organism>
<dbReference type="InterPro" id="IPR051398">
    <property type="entry name" value="Polysacch_Deacetylase"/>
</dbReference>
<evidence type="ECO:0000313" key="4">
    <source>
        <dbReference type="EMBL" id="RJG05768.1"/>
    </source>
</evidence>
<keyword evidence="2" id="KW-0732">Signal</keyword>
<accession>A0A418WZU2</accession>
<sequence length="242" mass="27975">MGLMFTFSTDDGHPSDMKMAELLSKHGLNGTFYIPIRNCEGHAVLSPSQIEEIGRQFEIGSHTYDHCYLQHVDIWDAYYQIAEGKKQLENLLGKEVAGFCYPGGKYRQRDIDLVKACGFKYARTTMNLRFDIGDKLFEIPTTVQFYPHDRSVYFRNFAEAGSWLGRHDGLRLALMHDDWIERLFALFEYACVHGDLFHLWGHSREIDELDAWRALDEFFAHVASKVAQQNRVNNAQAAHVIY</sequence>
<dbReference type="OrthoDB" id="9814639at2"/>
<dbReference type="Proteomes" id="UP000285190">
    <property type="component" value="Unassembled WGS sequence"/>
</dbReference>
<comment type="caution">
    <text evidence="4">The sequence shown here is derived from an EMBL/GenBank/DDBJ whole genome shotgun (WGS) entry which is preliminary data.</text>
</comment>
<dbReference type="InterPro" id="IPR011330">
    <property type="entry name" value="Glyco_hydro/deAcase_b/a-brl"/>
</dbReference>
<evidence type="ECO:0000256" key="1">
    <source>
        <dbReference type="ARBA" id="ARBA00004613"/>
    </source>
</evidence>
<dbReference type="AlphaFoldDB" id="A0A418WZU2"/>
<evidence type="ECO:0000313" key="5">
    <source>
        <dbReference type="Proteomes" id="UP000285190"/>
    </source>
</evidence>
<dbReference type="GO" id="GO:0016810">
    <property type="term" value="F:hydrolase activity, acting on carbon-nitrogen (but not peptide) bonds"/>
    <property type="evidence" value="ECO:0007669"/>
    <property type="project" value="InterPro"/>
</dbReference>
<comment type="subcellular location">
    <subcellularLocation>
        <location evidence="1">Secreted</location>
    </subcellularLocation>
</comment>
<dbReference type="InterPro" id="IPR002509">
    <property type="entry name" value="NODB_dom"/>
</dbReference>
<evidence type="ECO:0000259" key="3">
    <source>
        <dbReference type="PROSITE" id="PS51677"/>
    </source>
</evidence>
<gene>
    <name evidence="4" type="ORF">D3870_06835</name>
</gene>
<dbReference type="EMBL" id="QYUN01000002">
    <property type="protein sequence ID" value="RJG05768.1"/>
    <property type="molecule type" value="Genomic_DNA"/>
</dbReference>
<dbReference type="Pfam" id="PF01522">
    <property type="entry name" value="Polysacc_deac_1"/>
    <property type="match status" value="1"/>
</dbReference>
<feature type="domain" description="NodB homology" evidence="3">
    <location>
        <begin position="1"/>
        <end position="242"/>
    </location>
</feature>
<dbReference type="SUPFAM" id="SSF88713">
    <property type="entry name" value="Glycoside hydrolase/deacetylase"/>
    <property type="match status" value="1"/>
</dbReference>
<proteinExistence type="predicted"/>
<dbReference type="PROSITE" id="PS51677">
    <property type="entry name" value="NODB"/>
    <property type="match status" value="1"/>
</dbReference>
<protein>
    <recommendedName>
        <fullName evidence="3">NodB homology domain-containing protein</fullName>
    </recommendedName>
</protein>
<dbReference type="RefSeq" id="WP_119737747.1">
    <property type="nucleotide sequence ID" value="NZ_QYUN01000002.1"/>
</dbReference>
<dbReference type="Gene3D" id="3.20.20.370">
    <property type="entry name" value="Glycoside hydrolase/deacetylase"/>
    <property type="match status" value="1"/>
</dbReference>
<reference evidence="4 5" key="1">
    <citation type="submission" date="2018-09" db="EMBL/GenBank/DDBJ databases">
        <authorList>
            <person name="Zhu H."/>
        </authorList>
    </citation>
    <scope>NUCLEOTIDE SEQUENCE [LARGE SCALE GENOMIC DNA]</scope>
    <source>
        <strain evidence="4 5">K2R10-39</strain>
    </source>
</reference>
<keyword evidence="5" id="KW-1185">Reference proteome</keyword>
<dbReference type="CDD" id="cd10967">
    <property type="entry name" value="CE4_GLA_like_6s"/>
    <property type="match status" value="1"/>
</dbReference>
<name>A0A418WZU2_9BURK</name>
<evidence type="ECO:0000256" key="2">
    <source>
        <dbReference type="ARBA" id="ARBA00022729"/>
    </source>
</evidence>
<dbReference type="PANTHER" id="PTHR34216">
    <property type="match status" value="1"/>
</dbReference>
<dbReference type="PANTHER" id="PTHR34216:SF3">
    <property type="entry name" value="POLY-BETA-1,6-N-ACETYL-D-GLUCOSAMINE N-DEACETYLASE"/>
    <property type="match status" value="1"/>
</dbReference>
<dbReference type="GO" id="GO:0005576">
    <property type="term" value="C:extracellular region"/>
    <property type="evidence" value="ECO:0007669"/>
    <property type="project" value="UniProtKB-SubCell"/>
</dbReference>